<keyword evidence="6 10" id="KW-0812">Transmembrane</keyword>
<organism evidence="11 12">
    <name type="scientific">Lichenicola cladoniae</name>
    <dbReference type="NCBI Taxonomy" id="1484109"/>
    <lineage>
        <taxon>Bacteria</taxon>
        <taxon>Pseudomonadati</taxon>
        <taxon>Pseudomonadota</taxon>
        <taxon>Alphaproteobacteria</taxon>
        <taxon>Acetobacterales</taxon>
        <taxon>Acetobacteraceae</taxon>
        <taxon>Lichenicola</taxon>
    </lineage>
</organism>
<dbReference type="Pfam" id="PF03748">
    <property type="entry name" value="FliL"/>
    <property type="match status" value="1"/>
</dbReference>
<sequence length="159" mass="17008">MSAEATVESSGGGNRKPIVMIGAVVVLLAVAGSGLWFSGILAHLAHHEAKPGNAAVAEKSIFVDLPDVVSNLDTGGRRASFIKLHAKLQVAHAADVAVLQAAIPQILDIFQTYLRSMRPEELRGGEGTYRLREALMNRIDIVVAPVQLTDMLFTEVLVQ</sequence>
<keyword evidence="8 10" id="KW-1133">Transmembrane helix</keyword>
<gene>
    <name evidence="11" type="ORF">HN018_14645</name>
</gene>
<comment type="similarity">
    <text evidence="3 10">Belongs to the FliL family.</text>
</comment>
<reference evidence="11 12" key="1">
    <citation type="journal article" date="2014" name="World J. Microbiol. Biotechnol.">
        <title>Biodiversity and physiological characteristics of Antarctic and Arctic lichens-associated bacteria.</title>
        <authorList>
            <person name="Lee Y.M."/>
            <person name="Kim E.H."/>
            <person name="Lee H.K."/>
            <person name="Hong S.G."/>
        </authorList>
    </citation>
    <scope>NUCLEOTIDE SEQUENCE [LARGE SCALE GENOMIC DNA]</scope>
    <source>
        <strain evidence="11 12">PAMC 26569</strain>
    </source>
</reference>
<evidence type="ECO:0000256" key="9">
    <source>
        <dbReference type="ARBA" id="ARBA00023136"/>
    </source>
</evidence>
<comment type="subcellular location">
    <subcellularLocation>
        <location evidence="10">Cell inner membrane</location>
    </subcellularLocation>
    <subcellularLocation>
        <location evidence="2">Cell membrane</location>
        <topology evidence="2">Single-pass membrane protein</topology>
    </subcellularLocation>
</comment>
<evidence type="ECO:0000256" key="2">
    <source>
        <dbReference type="ARBA" id="ARBA00004162"/>
    </source>
</evidence>
<dbReference type="Proteomes" id="UP000500767">
    <property type="component" value="Chromosome"/>
</dbReference>
<dbReference type="PANTHER" id="PTHR35091:SF2">
    <property type="entry name" value="FLAGELLAR PROTEIN FLIL"/>
    <property type="match status" value="1"/>
</dbReference>
<keyword evidence="10" id="KW-0997">Cell inner membrane</keyword>
<evidence type="ECO:0000313" key="11">
    <source>
        <dbReference type="EMBL" id="QKE91119.1"/>
    </source>
</evidence>
<keyword evidence="9 10" id="KW-0472">Membrane</keyword>
<dbReference type="GO" id="GO:0071978">
    <property type="term" value="P:bacterial-type flagellum-dependent swarming motility"/>
    <property type="evidence" value="ECO:0007669"/>
    <property type="project" value="TreeGrafter"/>
</dbReference>
<dbReference type="KEGG" id="lck:HN018_14645"/>
<keyword evidence="5 10" id="KW-0145">Chemotaxis</keyword>
<dbReference type="GO" id="GO:0009425">
    <property type="term" value="C:bacterial-type flagellum basal body"/>
    <property type="evidence" value="ECO:0007669"/>
    <property type="project" value="InterPro"/>
</dbReference>
<dbReference type="EMBL" id="CP053708">
    <property type="protein sequence ID" value="QKE91119.1"/>
    <property type="molecule type" value="Genomic_DNA"/>
</dbReference>
<evidence type="ECO:0000256" key="5">
    <source>
        <dbReference type="ARBA" id="ARBA00022500"/>
    </source>
</evidence>
<evidence type="ECO:0000256" key="1">
    <source>
        <dbReference type="ARBA" id="ARBA00002254"/>
    </source>
</evidence>
<name>A0A6M8HRK6_9PROT</name>
<evidence type="ECO:0000256" key="10">
    <source>
        <dbReference type="RuleBase" id="RU364125"/>
    </source>
</evidence>
<keyword evidence="12" id="KW-1185">Reference proteome</keyword>
<protein>
    <recommendedName>
        <fullName evidence="10">Flagellar protein FliL</fullName>
    </recommendedName>
</protein>
<keyword evidence="4" id="KW-1003">Cell membrane</keyword>
<dbReference type="GO" id="GO:0005886">
    <property type="term" value="C:plasma membrane"/>
    <property type="evidence" value="ECO:0007669"/>
    <property type="project" value="UniProtKB-SubCell"/>
</dbReference>
<evidence type="ECO:0000313" key="12">
    <source>
        <dbReference type="Proteomes" id="UP000500767"/>
    </source>
</evidence>
<evidence type="ECO:0000256" key="8">
    <source>
        <dbReference type="ARBA" id="ARBA00022989"/>
    </source>
</evidence>
<dbReference type="AlphaFoldDB" id="A0A6M8HRK6"/>
<evidence type="ECO:0000256" key="4">
    <source>
        <dbReference type="ARBA" id="ARBA00022475"/>
    </source>
</evidence>
<evidence type="ECO:0000256" key="6">
    <source>
        <dbReference type="ARBA" id="ARBA00022692"/>
    </source>
</evidence>
<dbReference type="GO" id="GO:0006935">
    <property type="term" value="P:chemotaxis"/>
    <property type="evidence" value="ECO:0007669"/>
    <property type="project" value="UniProtKB-KW"/>
</dbReference>
<feature type="transmembrane region" description="Helical" evidence="10">
    <location>
        <begin position="18"/>
        <end position="42"/>
    </location>
</feature>
<evidence type="ECO:0000256" key="7">
    <source>
        <dbReference type="ARBA" id="ARBA00022779"/>
    </source>
</evidence>
<dbReference type="InterPro" id="IPR005503">
    <property type="entry name" value="FliL"/>
</dbReference>
<dbReference type="RefSeq" id="WP_171833359.1">
    <property type="nucleotide sequence ID" value="NZ_CP053708.1"/>
</dbReference>
<dbReference type="PANTHER" id="PTHR35091">
    <property type="entry name" value="FLAGELLAR PROTEIN FLIL"/>
    <property type="match status" value="1"/>
</dbReference>
<keyword evidence="7 10" id="KW-0283">Flagellar rotation</keyword>
<comment type="function">
    <text evidence="1 10">Controls the rotational direction of flagella during chemotaxis.</text>
</comment>
<accession>A0A6M8HRK6</accession>
<proteinExistence type="inferred from homology"/>
<evidence type="ECO:0000256" key="3">
    <source>
        <dbReference type="ARBA" id="ARBA00008281"/>
    </source>
</evidence>